<dbReference type="Gene3D" id="1.10.10.2830">
    <property type="match status" value="1"/>
</dbReference>
<proteinExistence type="predicted"/>
<dbReference type="EMBL" id="KX987158">
    <property type="protein sequence ID" value="APU92833.1"/>
    <property type="molecule type" value="Genomic_DNA"/>
</dbReference>
<name>A0A1P8DTT7_9CAUD</name>
<dbReference type="Proteomes" id="UP000223290">
    <property type="component" value="Segment"/>
</dbReference>
<organism evidence="2 3">
    <name type="scientific">Salmonella phage vB_SenS_Sasha</name>
    <dbReference type="NCBI Taxonomy" id="1913114"/>
    <lineage>
        <taxon>Viruses</taxon>
        <taxon>Duplodnaviria</taxon>
        <taxon>Heunggongvirae</taxon>
        <taxon>Uroviricota</taxon>
        <taxon>Caudoviricetes</taxon>
        <taxon>Sashavirus</taxon>
        <taxon>Sashavirus sasha</taxon>
    </lineage>
</organism>
<evidence type="ECO:0000259" key="1">
    <source>
        <dbReference type="Pfam" id="PF17762"/>
    </source>
</evidence>
<evidence type="ECO:0000313" key="3">
    <source>
        <dbReference type="Proteomes" id="UP000223290"/>
    </source>
</evidence>
<gene>
    <name evidence="2" type="ORF">CPTSasha_77</name>
</gene>
<feature type="domain" description="ParB/Spo0J HTH" evidence="1">
    <location>
        <begin position="133"/>
        <end position="192"/>
    </location>
</feature>
<dbReference type="SUPFAM" id="SSF109709">
    <property type="entry name" value="KorB DNA-binding domain-like"/>
    <property type="match status" value="1"/>
</dbReference>
<reference evidence="3" key="1">
    <citation type="submission" date="2016-10" db="EMBL/GenBank/DDBJ databases">
        <title>Complete genome of Salmonella enterica bacteriophage Sasha.</title>
        <authorList>
            <person name="Zeng C."/>
            <person name="Xie Y."/>
            <person name="Gill J.J."/>
        </authorList>
    </citation>
    <scope>NUCLEOTIDE SEQUENCE [LARGE SCALE GENOMIC DNA]</scope>
</reference>
<dbReference type="InterPro" id="IPR041468">
    <property type="entry name" value="HTH_ParB/Spo0J"/>
</dbReference>
<accession>A0A1P8DTT7</accession>
<keyword evidence="3" id="KW-1185">Reference proteome</keyword>
<dbReference type="Pfam" id="PF17762">
    <property type="entry name" value="HTH_ParB"/>
    <property type="match status" value="1"/>
</dbReference>
<protein>
    <submittedName>
        <fullName evidence="2">ParB-like protein</fullName>
    </submittedName>
</protein>
<evidence type="ECO:0000313" key="2">
    <source>
        <dbReference type="EMBL" id="APU92833.1"/>
    </source>
</evidence>
<sequence length="255" mass="28448">MANINSLRKLSDTDKTNVKRGNAYRIDPRIIKIRPGHNPRGVFTDNYWETEAALAHIENFRQAYTNGDFVPPIVVQVVDGVPYVQDGEHRLRGVLAAIEAGTPILTVDVVESSGDELQQTLTLLKGNEGKPWSPVERAVIYGRFRSYGMSVEQIATQVGKTVQHVYEQLNILDMPLELKRRIQNGEISASAAIRQFKAGDKEPVVTRRPPAKLVRSAVEAIRGEWSVTRSEGGKVLVELTAEQFEALKALKEHQL</sequence>